<reference evidence="1 2" key="1">
    <citation type="journal article" date="2017" name="G3 (Bethesda)">
        <title>The Physical Genome Mapping of Anopheles albimanus Corrected Scaffold Misassemblies and Identified Interarm Rearrangements in Genus Anopheles.</title>
        <authorList>
            <person name="Artemov G.N."/>
            <person name="Peery A.N."/>
            <person name="Jiang X."/>
            <person name="Tu Z."/>
            <person name="Stegniy V.N."/>
            <person name="Sharakhova M.V."/>
            <person name="Sharakhov I.V."/>
        </authorList>
    </citation>
    <scope>NUCLEOTIDE SEQUENCE [LARGE SCALE GENOMIC DNA]</scope>
    <source>
        <strain evidence="1 2">ALBI9_A</strain>
    </source>
</reference>
<dbReference type="AlphaFoldDB" id="A0A182FZM5"/>
<accession>A0A182FZM5</accession>
<evidence type="ECO:0000313" key="1">
    <source>
        <dbReference type="EnsemblMetazoa" id="AALB015464-PA"/>
    </source>
</evidence>
<keyword evidence="2" id="KW-1185">Reference proteome</keyword>
<organism evidence="1 2">
    <name type="scientific">Anopheles albimanus</name>
    <name type="common">New world malaria mosquito</name>
    <dbReference type="NCBI Taxonomy" id="7167"/>
    <lineage>
        <taxon>Eukaryota</taxon>
        <taxon>Metazoa</taxon>
        <taxon>Ecdysozoa</taxon>
        <taxon>Arthropoda</taxon>
        <taxon>Hexapoda</taxon>
        <taxon>Insecta</taxon>
        <taxon>Pterygota</taxon>
        <taxon>Neoptera</taxon>
        <taxon>Endopterygota</taxon>
        <taxon>Diptera</taxon>
        <taxon>Nematocera</taxon>
        <taxon>Culicoidea</taxon>
        <taxon>Culicidae</taxon>
        <taxon>Anophelinae</taxon>
        <taxon>Anopheles</taxon>
    </lineage>
</organism>
<reference evidence="1" key="2">
    <citation type="submission" date="2022-08" db="UniProtKB">
        <authorList>
            <consortium name="EnsemblMetazoa"/>
        </authorList>
    </citation>
    <scope>IDENTIFICATION</scope>
    <source>
        <strain evidence="1">STECLA/ALBI9_A</strain>
    </source>
</reference>
<dbReference type="EnsemblMetazoa" id="AALB015464-RA">
    <property type="protein sequence ID" value="AALB015464-PA"/>
    <property type="gene ID" value="AALB015464"/>
</dbReference>
<proteinExistence type="predicted"/>
<sequence length="48" mass="5416">MTEDSQQPFATLSIPVLHGKDEFSSSILKKLESLPRFVKEELMNIHGS</sequence>
<protein>
    <submittedName>
        <fullName evidence="1">Uncharacterized protein</fullName>
    </submittedName>
</protein>
<evidence type="ECO:0000313" key="2">
    <source>
        <dbReference type="Proteomes" id="UP000069272"/>
    </source>
</evidence>
<name>A0A182FZM5_ANOAL</name>
<dbReference type="Proteomes" id="UP000069272">
    <property type="component" value="Chromosome 2L"/>
</dbReference>
<dbReference type="VEuPathDB" id="VectorBase:AALB015464"/>